<dbReference type="SUPFAM" id="SSF140490">
    <property type="entry name" value="Nqo1C-terminal domain-like"/>
    <property type="match status" value="1"/>
</dbReference>
<dbReference type="Gene3D" id="3.10.20.600">
    <property type="match status" value="1"/>
</dbReference>
<keyword evidence="1" id="KW-0479">Metal-binding</keyword>
<dbReference type="GO" id="GO:0046872">
    <property type="term" value="F:metal ion binding"/>
    <property type="evidence" value="ECO:0007669"/>
    <property type="project" value="UniProtKB-KW"/>
</dbReference>
<feature type="domain" description="NADH-ubiquinone oxidoreductase 51kDa subunit iron-sulphur binding" evidence="5">
    <location>
        <begin position="455"/>
        <end position="500"/>
    </location>
</feature>
<evidence type="ECO:0000313" key="6">
    <source>
        <dbReference type="EMBL" id="MBM3319041.1"/>
    </source>
</evidence>
<dbReference type="Pfam" id="PF01257">
    <property type="entry name" value="2Fe-2S_thioredx"/>
    <property type="match status" value="1"/>
</dbReference>
<comment type="caution">
    <text evidence="6">The sequence shown here is derived from an EMBL/GenBank/DDBJ whole genome shotgun (WGS) entry which is preliminary data.</text>
</comment>
<dbReference type="Gene3D" id="1.10.10.1590">
    <property type="entry name" value="NADH-quinone oxidoreductase subunit E"/>
    <property type="match status" value="1"/>
</dbReference>
<sequence>ELTEMYADDELDRKNVSVVCSGRAASHARMGVLNFSFYDWRKRTARIKQAGRGGIGTVFRHKRLKALVVKNRGINPAWSVTESPAAKEVAPKRLIEVKDAAGRAALREIIAEKWRGDPEHAIDMLRDVQARFGCVPRTALDEITLATSTPTAYLYHLVTFMEGFDLEPRGEIPIRVCTGTACRLNGAAELLAAFEQALGVKAGETTGDGRYSLRAGSCTGSGGAVAGPCLGPCGAAPVVLVGDQPYGGVAPGDVAALLANAAGAVAPSAATGAAAGAPPAAAAAGAGGAGGAAAQSSRAAAAPDQAPMKARVLTSEERAQVAAEQEAYAARARALLAICTGKRTPAGSAKGAKDPSGEAPGSGKPGGSVFLCGQVARPGVARVPEGATLREVVDGLGGGVIAGGAFKAMQAGGPSGRFLTAADLDRPVDFAALATSGSMTGPDRAIVFAEGACMVGAARDAAEFLLGQSCGKCTPCREGLLACAGALGRLARGEGREADIL</sequence>
<accession>A0A937XB92</accession>
<dbReference type="PANTHER" id="PTHR43578:SF3">
    <property type="entry name" value="NADH-QUINONE OXIDOREDUCTASE SUBUNIT F"/>
    <property type="match status" value="1"/>
</dbReference>
<dbReference type="Gene3D" id="1.20.1440.230">
    <property type="entry name" value="NADH-ubiquinone oxidoreductase 51kDa subunit, iron-sulphur binding domain"/>
    <property type="match status" value="1"/>
</dbReference>
<dbReference type="EMBL" id="VGIY01000609">
    <property type="protein sequence ID" value="MBM3319041.1"/>
    <property type="molecule type" value="Genomic_DNA"/>
</dbReference>
<dbReference type="CDD" id="cd03064">
    <property type="entry name" value="TRX_Fd_NuoE"/>
    <property type="match status" value="1"/>
</dbReference>
<dbReference type="SUPFAM" id="SSF56228">
    <property type="entry name" value="Aldehyde ferredoxin oxidoreductase, N-terminal domain"/>
    <property type="match status" value="1"/>
</dbReference>
<dbReference type="Gene3D" id="3.40.30.10">
    <property type="entry name" value="Glutaredoxin"/>
    <property type="match status" value="1"/>
</dbReference>
<dbReference type="InterPro" id="IPR037207">
    <property type="entry name" value="Nuop51_4Fe4S-bd_sf"/>
</dbReference>
<dbReference type="InterPro" id="IPR042128">
    <property type="entry name" value="NuoE_dom"/>
</dbReference>
<dbReference type="InterPro" id="IPR019575">
    <property type="entry name" value="Nuop51_4Fe4S-bd"/>
</dbReference>
<dbReference type="Pfam" id="PF10531">
    <property type="entry name" value="SLBB"/>
    <property type="match status" value="1"/>
</dbReference>
<dbReference type="SMART" id="SM00928">
    <property type="entry name" value="NADH_4Fe-4S"/>
    <property type="match status" value="1"/>
</dbReference>
<dbReference type="GO" id="GO:0051539">
    <property type="term" value="F:4 iron, 4 sulfur cluster binding"/>
    <property type="evidence" value="ECO:0007669"/>
    <property type="project" value="InterPro"/>
</dbReference>
<dbReference type="InterPro" id="IPR019554">
    <property type="entry name" value="Soluble_ligand-bd"/>
</dbReference>
<keyword evidence="2" id="KW-0408">Iron</keyword>
<reference evidence="6" key="1">
    <citation type="submission" date="2019-03" db="EMBL/GenBank/DDBJ databases">
        <title>Lake Tanganyika Metagenome-Assembled Genomes (MAGs).</title>
        <authorList>
            <person name="Tran P."/>
        </authorList>
    </citation>
    <scope>NUCLEOTIDE SEQUENCE</scope>
    <source>
        <strain evidence="6">M_DeepCast_400m_m2_100</strain>
    </source>
</reference>
<gene>
    <name evidence="6" type="ORF">FJY75_14435</name>
</gene>
<evidence type="ECO:0000256" key="4">
    <source>
        <dbReference type="SAM" id="MobiDB-lite"/>
    </source>
</evidence>
<protein>
    <submittedName>
        <fullName evidence="6">NAD(P)H-dependent oxidoreductase subunit E</fullName>
    </submittedName>
</protein>
<evidence type="ECO:0000313" key="7">
    <source>
        <dbReference type="Proteomes" id="UP000748308"/>
    </source>
</evidence>
<dbReference type="InterPro" id="IPR041921">
    <property type="entry name" value="NuoE_N"/>
</dbReference>
<evidence type="ECO:0000256" key="3">
    <source>
        <dbReference type="ARBA" id="ARBA00023014"/>
    </source>
</evidence>
<evidence type="ECO:0000256" key="2">
    <source>
        <dbReference type="ARBA" id="ARBA00023004"/>
    </source>
</evidence>
<evidence type="ECO:0000256" key="1">
    <source>
        <dbReference type="ARBA" id="ARBA00022723"/>
    </source>
</evidence>
<dbReference type="Proteomes" id="UP000748308">
    <property type="component" value="Unassembled WGS sequence"/>
</dbReference>
<dbReference type="AlphaFoldDB" id="A0A937XB92"/>
<dbReference type="Gene3D" id="3.60.9.10">
    <property type="entry name" value="Aldehyde ferredoxin oxidoreductase, N-terminal domain"/>
    <property type="match status" value="1"/>
</dbReference>
<dbReference type="Pfam" id="PF10589">
    <property type="entry name" value="NADH_4Fe-4S"/>
    <property type="match status" value="1"/>
</dbReference>
<organism evidence="6 7">
    <name type="scientific">Eiseniibacteriota bacterium</name>
    <dbReference type="NCBI Taxonomy" id="2212470"/>
    <lineage>
        <taxon>Bacteria</taxon>
        <taxon>Candidatus Eiseniibacteriota</taxon>
    </lineage>
</organism>
<dbReference type="PANTHER" id="PTHR43578">
    <property type="entry name" value="NADH-QUINONE OXIDOREDUCTASE SUBUNIT F"/>
    <property type="match status" value="1"/>
</dbReference>
<feature type="non-terminal residue" evidence="6">
    <location>
        <position position="501"/>
    </location>
</feature>
<dbReference type="SUPFAM" id="SSF52833">
    <property type="entry name" value="Thioredoxin-like"/>
    <property type="match status" value="1"/>
</dbReference>
<feature type="region of interest" description="Disordered" evidence="4">
    <location>
        <begin position="344"/>
        <end position="365"/>
    </location>
</feature>
<evidence type="ECO:0000259" key="5">
    <source>
        <dbReference type="SMART" id="SM00928"/>
    </source>
</evidence>
<dbReference type="SUPFAM" id="SSF142984">
    <property type="entry name" value="Nqo1 middle domain-like"/>
    <property type="match status" value="1"/>
</dbReference>
<keyword evidence="3" id="KW-0411">Iron-sulfur</keyword>
<dbReference type="InterPro" id="IPR036503">
    <property type="entry name" value="Ald_Fedxn_OxRdtase_N_sf"/>
</dbReference>
<feature type="non-terminal residue" evidence="6">
    <location>
        <position position="1"/>
    </location>
</feature>
<name>A0A937XB92_UNCEI</name>
<proteinExistence type="predicted"/>
<dbReference type="InterPro" id="IPR036249">
    <property type="entry name" value="Thioredoxin-like_sf"/>
</dbReference>